<feature type="non-terminal residue" evidence="3">
    <location>
        <position position="164"/>
    </location>
</feature>
<protein>
    <submittedName>
        <fullName evidence="3">Uncharacterized protein</fullName>
    </submittedName>
</protein>
<feature type="chain" id="PRO_5045516791" evidence="2">
    <location>
        <begin position="18"/>
        <end position="164"/>
    </location>
</feature>
<organism evidence="3 4">
    <name type="scientific">Iphiclides podalirius</name>
    <name type="common">scarce swallowtail</name>
    <dbReference type="NCBI Taxonomy" id="110791"/>
    <lineage>
        <taxon>Eukaryota</taxon>
        <taxon>Metazoa</taxon>
        <taxon>Ecdysozoa</taxon>
        <taxon>Arthropoda</taxon>
        <taxon>Hexapoda</taxon>
        <taxon>Insecta</taxon>
        <taxon>Pterygota</taxon>
        <taxon>Neoptera</taxon>
        <taxon>Endopterygota</taxon>
        <taxon>Lepidoptera</taxon>
        <taxon>Glossata</taxon>
        <taxon>Ditrysia</taxon>
        <taxon>Papilionoidea</taxon>
        <taxon>Papilionidae</taxon>
        <taxon>Papilioninae</taxon>
        <taxon>Iphiclides</taxon>
    </lineage>
</organism>
<reference evidence="3" key="1">
    <citation type="submission" date="2022-03" db="EMBL/GenBank/DDBJ databases">
        <authorList>
            <person name="Martin H S."/>
        </authorList>
    </citation>
    <scope>NUCLEOTIDE SEQUENCE</scope>
</reference>
<evidence type="ECO:0000313" key="4">
    <source>
        <dbReference type="Proteomes" id="UP000837857"/>
    </source>
</evidence>
<evidence type="ECO:0000256" key="2">
    <source>
        <dbReference type="SAM" id="SignalP"/>
    </source>
</evidence>
<proteinExistence type="predicted"/>
<evidence type="ECO:0000256" key="1">
    <source>
        <dbReference type="SAM" id="Phobius"/>
    </source>
</evidence>
<feature type="signal peptide" evidence="2">
    <location>
        <begin position="1"/>
        <end position="17"/>
    </location>
</feature>
<keyword evidence="1" id="KW-0812">Transmembrane</keyword>
<accession>A0ABN8IHS6</accession>
<sequence>MLKLLMYFMLAAHAATSSDENPIAPDCGEMGDCVAENIECNNIVGSFYNDTMHECVINMKLLLKNLTSKYDVQDKVRLEVQKVFQGVIISVILFVSCASVCVFAACIYCCRINYEDYRLKNDVEALAAKLKRDCNLKKPRMKTPKEPASESCNIVVEGAGVYVV</sequence>
<feature type="transmembrane region" description="Helical" evidence="1">
    <location>
        <begin position="87"/>
        <end position="110"/>
    </location>
</feature>
<name>A0ABN8IHS6_9NEOP</name>
<gene>
    <name evidence="3" type="ORF">IPOD504_LOCUS9130</name>
</gene>
<evidence type="ECO:0000313" key="3">
    <source>
        <dbReference type="EMBL" id="CAH2055815.1"/>
    </source>
</evidence>
<keyword evidence="4" id="KW-1185">Reference proteome</keyword>
<dbReference type="EMBL" id="OW152834">
    <property type="protein sequence ID" value="CAH2055815.1"/>
    <property type="molecule type" value="Genomic_DNA"/>
</dbReference>
<keyword evidence="1" id="KW-1133">Transmembrane helix</keyword>
<keyword evidence="2" id="KW-0732">Signal</keyword>
<dbReference type="Proteomes" id="UP000837857">
    <property type="component" value="Chromosome 22"/>
</dbReference>
<keyword evidence="1" id="KW-0472">Membrane</keyword>